<organism evidence="1 2">
    <name type="scientific">Dermacentor silvarum</name>
    <name type="common">Tick</name>
    <dbReference type="NCBI Taxonomy" id="543639"/>
    <lineage>
        <taxon>Eukaryota</taxon>
        <taxon>Metazoa</taxon>
        <taxon>Ecdysozoa</taxon>
        <taxon>Arthropoda</taxon>
        <taxon>Chelicerata</taxon>
        <taxon>Arachnida</taxon>
        <taxon>Acari</taxon>
        <taxon>Parasitiformes</taxon>
        <taxon>Ixodida</taxon>
        <taxon>Ixodoidea</taxon>
        <taxon>Ixodidae</taxon>
        <taxon>Rhipicephalinae</taxon>
        <taxon>Dermacentor</taxon>
    </lineage>
</organism>
<dbReference type="Proteomes" id="UP000821865">
    <property type="component" value="Chromosome 9"/>
</dbReference>
<comment type="caution">
    <text evidence="1">The sequence shown here is derived from an EMBL/GenBank/DDBJ whole genome shotgun (WGS) entry which is preliminary data.</text>
</comment>
<gene>
    <name evidence="1" type="ORF">HPB49_015844</name>
</gene>
<accession>A0ACB8C4M6</accession>
<protein>
    <submittedName>
        <fullName evidence="1">Uncharacterized protein</fullName>
    </submittedName>
</protein>
<sequence length="824" mass="89422">MSASHGAVPADSVGAVAPEGHLAPEAQLGQKALPIAESLTSPRNVVEEREPDRPPTAFADQQGTSHPAPAGRGQEDRTGRRKWRQSGNKATEESGASEVHVGSTRGALKSSFGSPGQSWSFYPLNVTFITEKDTRQECLVYGSMICVISVIFSVLVAVLIMAFYPNRALTPLACVTPECVAARDYLASLINVSRDACGDFYGYVCDSWIARRKDAGSFREDSVAASLAIINESLWRQNAEGDSSDLRLMRRVYQGCRFHAPNSSNTATLRATLESARKLLSWAPIRDCRDYHSLVALLVRTSLLVGFHTVLVTELFSENGRTVLRFACGKSLVRKLTIADRRIDLQVTLKTIVSDDSKDIPKILEVDELAGDDLDGSDCAANVEHDDVVGSLSQFVGGIVPGVNASAWAEAVQDVLASSGENASQLSAVASGAAGFRRAFLDVTSAAGVEVSALYLATHLDVEIVALELSRRMVHSDPKGAARFCVVLSQTPLAHSWPSLVAKILNVSGSEEVLRAMFDQIKATARETTMFAWLPEVMRRVAGGKIDGVNLAVTSEDMSSARMANATDPYASLITNPDERNATFVELFVKAMTIAHGLRIRSPPTRAQSVISQLEARHEVAYSSATSSMVVPTLYRRAPHLYVTGVPSHFNYATVGAVLATRIVDIVGPALAMETGQGTSPHSPHAEVWWTRAAWRQYNASALCLQRLHGRLGLRYRTSGGGSGGEIQRRDMFLRAQGLRLAYDALVASLGPVVSNRYLRALWHEAQVVFFARFCLLYCDADQRLQAALSSRAKCLMPLHNMPEFGAVFDCVSREEFVTEQCVA</sequence>
<proteinExistence type="predicted"/>
<evidence type="ECO:0000313" key="1">
    <source>
        <dbReference type="EMBL" id="KAH7933686.1"/>
    </source>
</evidence>
<keyword evidence="2" id="KW-1185">Reference proteome</keyword>
<reference evidence="1" key="1">
    <citation type="submission" date="2020-05" db="EMBL/GenBank/DDBJ databases">
        <title>Large-scale comparative analyses of tick genomes elucidate their genetic diversity and vector capacities.</title>
        <authorList>
            <person name="Jia N."/>
            <person name="Wang J."/>
            <person name="Shi W."/>
            <person name="Du L."/>
            <person name="Sun Y."/>
            <person name="Zhan W."/>
            <person name="Jiang J."/>
            <person name="Wang Q."/>
            <person name="Zhang B."/>
            <person name="Ji P."/>
            <person name="Sakyi L.B."/>
            <person name="Cui X."/>
            <person name="Yuan T."/>
            <person name="Jiang B."/>
            <person name="Yang W."/>
            <person name="Lam T.T.-Y."/>
            <person name="Chang Q."/>
            <person name="Ding S."/>
            <person name="Wang X."/>
            <person name="Zhu J."/>
            <person name="Ruan X."/>
            <person name="Zhao L."/>
            <person name="Wei J."/>
            <person name="Que T."/>
            <person name="Du C."/>
            <person name="Cheng J."/>
            <person name="Dai P."/>
            <person name="Han X."/>
            <person name="Huang E."/>
            <person name="Gao Y."/>
            <person name="Liu J."/>
            <person name="Shao H."/>
            <person name="Ye R."/>
            <person name="Li L."/>
            <person name="Wei W."/>
            <person name="Wang X."/>
            <person name="Wang C."/>
            <person name="Yang T."/>
            <person name="Huo Q."/>
            <person name="Li W."/>
            <person name="Guo W."/>
            <person name="Chen H."/>
            <person name="Zhou L."/>
            <person name="Ni X."/>
            <person name="Tian J."/>
            <person name="Zhou Y."/>
            <person name="Sheng Y."/>
            <person name="Liu T."/>
            <person name="Pan Y."/>
            <person name="Xia L."/>
            <person name="Li J."/>
            <person name="Zhao F."/>
            <person name="Cao W."/>
        </authorList>
    </citation>
    <scope>NUCLEOTIDE SEQUENCE</scope>
    <source>
        <strain evidence="1">Dsil-2018</strain>
    </source>
</reference>
<evidence type="ECO:0000313" key="2">
    <source>
        <dbReference type="Proteomes" id="UP000821865"/>
    </source>
</evidence>
<dbReference type="EMBL" id="CM023478">
    <property type="protein sequence ID" value="KAH7933686.1"/>
    <property type="molecule type" value="Genomic_DNA"/>
</dbReference>
<name>A0ACB8C4M6_DERSI</name>